<dbReference type="InterPro" id="IPR050263">
    <property type="entry name" value="Bact_Fimbrial_Adh_Pro"/>
</dbReference>
<evidence type="ECO:0000313" key="3">
    <source>
        <dbReference type="EMBL" id="BBO58404.1"/>
    </source>
</evidence>
<evidence type="ECO:0000259" key="2">
    <source>
        <dbReference type="Pfam" id="PF00419"/>
    </source>
</evidence>
<dbReference type="EMBL" id="LC507075">
    <property type="protein sequence ID" value="BBO58404.1"/>
    <property type="molecule type" value="Genomic_DNA"/>
</dbReference>
<evidence type="ECO:0000256" key="1">
    <source>
        <dbReference type="SAM" id="SignalP"/>
    </source>
</evidence>
<dbReference type="AlphaFoldDB" id="A0A5K7YB84"/>
<keyword evidence="1" id="KW-0732">Signal</keyword>
<gene>
    <name evidence="3" type="primary">mrpA</name>
    <name evidence="3" type="ORF">pBML2526_2080</name>
</gene>
<dbReference type="RefSeq" id="WP_239955773.1">
    <property type="nucleotide sequence ID" value="NZ_OR713216.1"/>
</dbReference>
<dbReference type="GO" id="GO:0009289">
    <property type="term" value="C:pilus"/>
    <property type="evidence" value="ECO:0007669"/>
    <property type="project" value="InterPro"/>
</dbReference>
<keyword evidence="3" id="KW-0614">Plasmid</keyword>
<dbReference type="PANTHER" id="PTHR33420:SF26">
    <property type="entry name" value="FIMBRIAL SUBUNIT"/>
    <property type="match status" value="1"/>
</dbReference>
<dbReference type="Pfam" id="PF00419">
    <property type="entry name" value="Fimbrial"/>
    <property type="match status" value="1"/>
</dbReference>
<name>A0A5K7YB84_PRORE</name>
<dbReference type="Gene3D" id="2.60.40.1090">
    <property type="entry name" value="Fimbrial-type adhesion domain"/>
    <property type="match status" value="1"/>
</dbReference>
<dbReference type="InterPro" id="IPR008966">
    <property type="entry name" value="Adhesion_dom_sf"/>
</dbReference>
<proteinExistence type="predicted"/>
<reference evidence="3" key="1">
    <citation type="submission" date="2019-10" db="EMBL/GenBank/DDBJ databases">
        <title>Complete plasmid sequence of Providencia rettgeri p.BML2526.</title>
        <authorList>
            <person name="Iwata S."/>
            <person name="Tada T."/>
            <person name="Kirikae T."/>
        </authorList>
    </citation>
    <scope>NUCLEOTIDE SEQUENCE</scope>
    <source>
        <strain evidence="3">BML2526</strain>
        <plasmid evidence="3">p.BML2526</plasmid>
    </source>
</reference>
<dbReference type="InterPro" id="IPR000259">
    <property type="entry name" value="Adhesion_dom_fimbrial"/>
</dbReference>
<feature type="chain" id="PRO_5024271910" evidence="1">
    <location>
        <begin position="32"/>
        <end position="184"/>
    </location>
</feature>
<protein>
    <submittedName>
        <fullName evidence="3">Fimbrial A protein</fullName>
    </submittedName>
</protein>
<geneLocation type="plasmid" evidence="3">
    <name>p.BML2526</name>
</geneLocation>
<dbReference type="PANTHER" id="PTHR33420">
    <property type="entry name" value="FIMBRIAL SUBUNIT ELFA-RELATED"/>
    <property type="match status" value="1"/>
</dbReference>
<feature type="signal peptide" evidence="1">
    <location>
        <begin position="1"/>
        <end position="31"/>
    </location>
</feature>
<organism evidence="3">
    <name type="scientific">Providencia rettgeri</name>
    <dbReference type="NCBI Taxonomy" id="587"/>
    <lineage>
        <taxon>Bacteria</taxon>
        <taxon>Pseudomonadati</taxon>
        <taxon>Pseudomonadota</taxon>
        <taxon>Gammaproteobacteria</taxon>
        <taxon>Enterobacterales</taxon>
        <taxon>Morganellaceae</taxon>
        <taxon>Providencia</taxon>
    </lineage>
</organism>
<feature type="domain" description="Fimbrial-type adhesion" evidence="2">
    <location>
        <begin position="40"/>
        <end position="184"/>
    </location>
</feature>
<dbReference type="GO" id="GO:0043709">
    <property type="term" value="P:cell adhesion involved in single-species biofilm formation"/>
    <property type="evidence" value="ECO:0007669"/>
    <property type="project" value="TreeGrafter"/>
</dbReference>
<sequence>MIQYKSISEDNMKKVILATLISGVMSASALAANSGSGEVTFTGSIISAPCSIAPGVENQEVELGQVSDVTLIAGGASSAQPFSIKLEGCNLEGDNVVKVTFNGTEVVNGETNTGMLQITGDASGAAVKIMSASGALVKVNSVYQQAFVKGDNELKFSAALQGFKGATVVPGNFSAVTNFTLTYQ</sequence>
<accession>A0A5K7YB84</accession>
<dbReference type="SUPFAM" id="SSF49401">
    <property type="entry name" value="Bacterial adhesins"/>
    <property type="match status" value="1"/>
</dbReference>
<dbReference type="InterPro" id="IPR036937">
    <property type="entry name" value="Adhesion_dom_fimbrial_sf"/>
</dbReference>